<name>A0AAF0D2B7_ODILC</name>
<keyword evidence="1" id="KW-0812">Transmembrane</keyword>
<dbReference type="EMBL" id="CP091871">
    <property type="protein sequence ID" value="WEU40395.1"/>
    <property type="molecule type" value="Genomic_DNA"/>
</dbReference>
<organism evidence="2 3">
    <name type="scientific">Odinarchaeota yellowstonii (strain LCB_4)</name>
    <dbReference type="NCBI Taxonomy" id="1841599"/>
    <lineage>
        <taxon>Archaea</taxon>
        <taxon>Promethearchaeati</taxon>
        <taxon>Candidatus Odinarchaeota</taxon>
        <taxon>Candidatus Odinarchaeia</taxon>
        <taxon>Candidatus Odinarchaeales</taxon>
        <taxon>Candidatus Odinarchaeaceae</taxon>
        <taxon>Candidatus Odinarchaeum</taxon>
    </lineage>
</organism>
<reference evidence="2" key="2">
    <citation type="journal article" date="2022" name="Nat. Microbiol.">
        <title>A closed Candidatus Odinarchaeum chromosome exposes Asgard archaeal viruses.</title>
        <authorList>
            <person name="Tamarit D."/>
            <person name="Caceres E.F."/>
            <person name="Krupovic M."/>
            <person name="Nijland R."/>
            <person name="Eme L."/>
            <person name="Robinson N.P."/>
            <person name="Ettema T.J.G."/>
        </authorList>
    </citation>
    <scope>NUCLEOTIDE SEQUENCE</scope>
    <source>
        <strain evidence="2">LCB_4</strain>
    </source>
</reference>
<feature type="transmembrane region" description="Helical" evidence="1">
    <location>
        <begin position="100"/>
        <end position="119"/>
    </location>
</feature>
<evidence type="ECO:0000313" key="3">
    <source>
        <dbReference type="Proteomes" id="UP000186851"/>
    </source>
</evidence>
<dbReference type="Proteomes" id="UP000186851">
    <property type="component" value="Chromosome"/>
</dbReference>
<keyword evidence="1" id="KW-1133">Transmembrane helix</keyword>
<dbReference type="AlphaFoldDB" id="A0AAF0D2B7"/>
<feature type="transmembrane region" description="Helical" evidence="1">
    <location>
        <begin position="139"/>
        <end position="158"/>
    </location>
</feature>
<feature type="transmembrane region" description="Helical" evidence="1">
    <location>
        <begin position="56"/>
        <end position="79"/>
    </location>
</feature>
<feature type="transmembrane region" description="Helical" evidence="1">
    <location>
        <begin position="178"/>
        <end position="200"/>
    </location>
</feature>
<sequence>MEKISKKTLYRKKKLSGLLGFIFIILSIISAFILGYPYSAFLIEVGGSYFFSELNSIFILGGLALYFTGLFFAALGFYVDRTPFNIEHPVRRRHSSLPMFFTWLLAWNLIDIFIIGNFARTSLAFVSFWMDTLNDFVVRYVFVLGTIIMFMLILMTFAYNKIIPDKSILTPQAFKRKLIYVGVAWSIIIIVFTLGVFVNIV</sequence>
<reference evidence="2" key="1">
    <citation type="journal article" date="2017" name="Nature">
        <title>Asgard archaea illuminate the origin of eukaryotic cellular complexity.</title>
        <authorList>
            <person name="Zaremba-Niedzwiedzka K."/>
            <person name="Caceres E.F."/>
            <person name="Saw J.H."/>
            <person name="Backstrom D."/>
            <person name="Juzokaite L."/>
            <person name="Vancaester E."/>
            <person name="Seitz K.W."/>
            <person name="Anantharaman K."/>
            <person name="Starnawski P."/>
            <person name="Kjeldsen K.U."/>
            <person name="Scott M.B."/>
            <person name="Nunoura T."/>
            <person name="Banfield J.F."/>
            <person name="Schramm A."/>
            <person name="Baker B.J."/>
            <person name="Spang A."/>
            <person name="Ettema T.J.G."/>
        </authorList>
    </citation>
    <scope>NUCLEOTIDE SEQUENCE</scope>
    <source>
        <strain evidence="2">LCB_4</strain>
    </source>
</reference>
<evidence type="ECO:0000256" key="1">
    <source>
        <dbReference type="SAM" id="Phobius"/>
    </source>
</evidence>
<proteinExistence type="predicted"/>
<gene>
    <name evidence="2" type="ORF">OdinLCB4_000220</name>
</gene>
<feature type="transmembrane region" description="Helical" evidence="1">
    <location>
        <begin position="15"/>
        <end position="36"/>
    </location>
</feature>
<dbReference type="KEGG" id="oyw:OdinLCB4_000220"/>
<keyword evidence="1" id="KW-0472">Membrane</keyword>
<accession>A0AAF0D2B7</accession>
<protein>
    <submittedName>
        <fullName evidence="2">Uncharacterized protein</fullName>
    </submittedName>
</protein>
<evidence type="ECO:0000313" key="2">
    <source>
        <dbReference type="EMBL" id="WEU40395.1"/>
    </source>
</evidence>